<gene>
    <name evidence="2" type="ORF">CMUS01_01620</name>
</gene>
<feature type="region of interest" description="Disordered" evidence="1">
    <location>
        <begin position="1"/>
        <end position="42"/>
    </location>
</feature>
<sequence length="141" mass="15436">MSNRESVSRKAQSRDARPAIGGTRLGRRIPGGESAPADVEDAEGEGAKSIIVPVGFGVCHLANVGRAMHRVICFSFFLPLFAFCHTPESVTSVRRHNAIMAPSSSELWIVPIAERRQRRGTKVKVGGVFQMSLICHRPYVH</sequence>
<dbReference type="EMBL" id="WIGM01000028">
    <property type="protein sequence ID" value="KAF6843954.1"/>
    <property type="molecule type" value="Genomic_DNA"/>
</dbReference>
<accession>A0A8H6NWY5</accession>
<proteinExistence type="predicted"/>
<evidence type="ECO:0000313" key="3">
    <source>
        <dbReference type="Proteomes" id="UP000639643"/>
    </source>
</evidence>
<keyword evidence="3" id="KW-1185">Reference proteome</keyword>
<dbReference type="AlphaFoldDB" id="A0A8H6NWY5"/>
<protein>
    <submittedName>
        <fullName evidence="2">Uncharacterized protein</fullName>
    </submittedName>
</protein>
<comment type="caution">
    <text evidence="2">The sequence shown here is derived from an EMBL/GenBank/DDBJ whole genome shotgun (WGS) entry which is preliminary data.</text>
</comment>
<evidence type="ECO:0000313" key="2">
    <source>
        <dbReference type="EMBL" id="KAF6843954.1"/>
    </source>
</evidence>
<dbReference type="Proteomes" id="UP000639643">
    <property type="component" value="Unassembled WGS sequence"/>
</dbReference>
<name>A0A8H6NWY5_9PEZI</name>
<organism evidence="2 3">
    <name type="scientific">Colletotrichum musicola</name>
    <dbReference type="NCBI Taxonomy" id="2175873"/>
    <lineage>
        <taxon>Eukaryota</taxon>
        <taxon>Fungi</taxon>
        <taxon>Dikarya</taxon>
        <taxon>Ascomycota</taxon>
        <taxon>Pezizomycotina</taxon>
        <taxon>Sordariomycetes</taxon>
        <taxon>Hypocreomycetidae</taxon>
        <taxon>Glomerellales</taxon>
        <taxon>Glomerellaceae</taxon>
        <taxon>Colletotrichum</taxon>
        <taxon>Colletotrichum orchidearum species complex</taxon>
    </lineage>
</organism>
<feature type="compositionally biased region" description="Basic and acidic residues" evidence="1">
    <location>
        <begin position="1"/>
        <end position="17"/>
    </location>
</feature>
<evidence type="ECO:0000256" key="1">
    <source>
        <dbReference type="SAM" id="MobiDB-lite"/>
    </source>
</evidence>
<reference evidence="2" key="1">
    <citation type="journal article" date="2020" name="Phytopathology">
        <title>Genome Sequence Resources of Colletotrichum truncatum, C. plurivorum, C. musicola, and C. sojae: Four Species Pathogenic to Soybean (Glycine max).</title>
        <authorList>
            <person name="Rogerio F."/>
            <person name="Boufleur T.R."/>
            <person name="Ciampi-Guillardi M."/>
            <person name="Sukno S.A."/>
            <person name="Thon M.R."/>
            <person name="Massola Junior N.S."/>
            <person name="Baroncelli R."/>
        </authorList>
    </citation>
    <scope>NUCLEOTIDE SEQUENCE</scope>
    <source>
        <strain evidence="2">LFN0074</strain>
    </source>
</reference>